<feature type="domain" description="RNA polymerase sigma-70 region 2" evidence="5">
    <location>
        <begin position="13"/>
        <end position="78"/>
    </location>
</feature>
<evidence type="ECO:0000313" key="8">
    <source>
        <dbReference type="EMBL" id="SBT22756.1"/>
    </source>
</evidence>
<dbReference type="InterPro" id="IPR036388">
    <property type="entry name" value="WH-like_DNA-bd_sf"/>
</dbReference>
<reference evidence="7 10" key="1">
    <citation type="submission" date="2016-06" db="EMBL/GenBank/DDBJ databases">
        <authorList>
            <person name="Kjaerup R.B."/>
            <person name="Dalgaard T.S."/>
            <person name="Juul-Madsen H.R."/>
        </authorList>
    </citation>
    <scope>NUCLEOTIDE SEQUENCE [LARGE SCALE GENOMIC DNA]</scope>
    <source>
        <strain evidence="7 10">CECT 5115</strain>
    </source>
</reference>
<proteinExistence type="inferred from homology"/>
<dbReference type="Gene3D" id="1.10.10.10">
    <property type="entry name" value="Winged helix-like DNA-binding domain superfamily/Winged helix DNA-binding domain"/>
    <property type="match status" value="1"/>
</dbReference>
<dbReference type="GO" id="GO:0016987">
    <property type="term" value="F:sigma factor activity"/>
    <property type="evidence" value="ECO:0007669"/>
    <property type="project" value="UniProtKB-KW"/>
</dbReference>
<dbReference type="Pfam" id="PF08281">
    <property type="entry name" value="Sigma70_r4_2"/>
    <property type="match status" value="1"/>
</dbReference>
<evidence type="ECO:0000256" key="3">
    <source>
        <dbReference type="ARBA" id="ARBA00023082"/>
    </source>
</evidence>
<evidence type="ECO:0000259" key="6">
    <source>
        <dbReference type="Pfam" id="PF08281"/>
    </source>
</evidence>
<accession>A0A1C3JTW0</accession>
<dbReference type="InterPro" id="IPR007627">
    <property type="entry name" value="RNA_pol_sigma70_r2"/>
</dbReference>
<dbReference type="OrthoDB" id="9797134at2"/>
<dbReference type="InterPro" id="IPR014284">
    <property type="entry name" value="RNA_pol_sigma-70_dom"/>
</dbReference>
<dbReference type="PANTHER" id="PTHR43133">
    <property type="entry name" value="RNA POLYMERASE ECF-TYPE SIGMA FACTO"/>
    <property type="match status" value="1"/>
</dbReference>
<keyword evidence="4" id="KW-0804">Transcription</keyword>
<dbReference type="PANTHER" id="PTHR43133:SF63">
    <property type="entry name" value="RNA POLYMERASE SIGMA FACTOR FECI-RELATED"/>
    <property type="match status" value="1"/>
</dbReference>
<dbReference type="Proteomes" id="UP000092871">
    <property type="component" value="Unassembled WGS sequence"/>
</dbReference>
<name>A0A1C3JTW0_9GAMM</name>
<dbReference type="Gene3D" id="1.10.1740.10">
    <property type="match status" value="1"/>
</dbReference>
<dbReference type="GO" id="GO:0003677">
    <property type="term" value="F:DNA binding"/>
    <property type="evidence" value="ECO:0007669"/>
    <property type="project" value="InterPro"/>
</dbReference>
<evidence type="ECO:0000259" key="5">
    <source>
        <dbReference type="Pfam" id="PF04542"/>
    </source>
</evidence>
<dbReference type="SUPFAM" id="SSF88946">
    <property type="entry name" value="Sigma2 domain of RNA polymerase sigma factors"/>
    <property type="match status" value="1"/>
</dbReference>
<dbReference type="NCBIfam" id="TIGR02937">
    <property type="entry name" value="sigma70-ECF"/>
    <property type="match status" value="1"/>
</dbReference>
<evidence type="ECO:0000313" key="7">
    <source>
        <dbReference type="EMBL" id="SBT18535.1"/>
    </source>
</evidence>
<dbReference type="InterPro" id="IPR039425">
    <property type="entry name" value="RNA_pol_sigma-70-like"/>
</dbReference>
<keyword evidence="2" id="KW-0805">Transcription regulation</keyword>
<evidence type="ECO:0000256" key="2">
    <source>
        <dbReference type="ARBA" id="ARBA00023015"/>
    </source>
</evidence>
<comment type="similarity">
    <text evidence="1">Belongs to the sigma-70 factor family. ECF subfamily.</text>
</comment>
<evidence type="ECO:0000313" key="10">
    <source>
        <dbReference type="Proteomes" id="UP000092871"/>
    </source>
</evidence>
<evidence type="ECO:0000256" key="4">
    <source>
        <dbReference type="ARBA" id="ARBA00023163"/>
    </source>
</evidence>
<dbReference type="EMBL" id="FLRA01000021">
    <property type="protein sequence ID" value="SBT18535.1"/>
    <property type="molecule type" value="Genomic_DNA"/>
</dbReference>
<dbReference type="Pfam" id="PF04542">
    <property type="entry name" value="Sigma70_r2"/>
    <property type="match status" value="1"/>
</dbReference>
<dbReference type="GO" id="GO:0006352">
    <property type="term" value="P:DNA-templated transcription initiation"/>
    <property type="evidence" value="ECO:0007669"/>
    <property type="project" value="InterPro"/>
</dbReference>
<dbReference type="EMBL" id="FLRB01000032">
    <property type="protein sequence ID" value="SBT22756.1"/>
    <property type="molecule type" value="Genomic_DNA"/>
</dbReference>
<keyword evidence="3" id="KW-0731">Sigma factor</keyword>
<sequence>MQSAFSRHFSDFYCQHHSWLQRFMSRNLSCQHTAEDLTQDSFIRLIRRQENLEQIESPRAYLTTIAKSLLVNHWRRQDIERSYLLLLQEQPEAESPSAQAHYEVVERLYHLDQMLQSLSDNARQAFLMSRLQGVRYQDIAAELGVSERMIKKYIAQAMLKCLQAQQADLI</sequence>
<dbReference type="AlphaFoldDB" id="A0A1C3JTW0"/>
<evidence type="ECO:0000256" key="1">
    <source>
        <dbReference type="ARBA" id="ARBA00010641"/>
    </source>
</evidence>
<protein>
    <submittedName>
        <fullName evidence="7 8">RNA polymerase sigma factor FecI</fullName>
    </submittedName>
</protein>
<feature type="domain" description="RNA polymerase sigma factor 70 region 4 type 2" evidence="6">
    <location>
        <begin position="111"/>
        <end position="161"/>
    </location>
</feature>
<reference evidence="8 9" key="2">
    <citation type="submission" date="2016-06" db="EMBL/GenBank/DDBJ databases">
        <authorList>
            <person name="Rodrigo-Torres L."/>
            <person name="Arahal D.R."/>
        </authorList>
    </citation>
    <scope>NUCLEOTIDE SEQUENCE [LARGE SCALE GENOMIC DNA]</scope>
    <source>
        <strain evidence="8 9">CECT 5116</strain>
    </source>
</reference>
<dbReference type="RefSeq" id="WP_067037406.1">
    <property type="nucleotide sequence ID" value="NZ_FLRA01000021.1"/>
</dbReference>
<organism evidence="7 10">
    <name type="scientific">Marinomonas gallaica</name>
    <dbReference type="NCBI Taxonomy" id="1806667"/>
    <lineage>
        <taxon>Bacteria</taxon>
        <taxon>Pseudomonadati</taxon>
        <taxon>Pseudomonadota</taxon>
        <taxon>Gammaproteobacteria</taxon>
        <taxon>Oceanospirillales</taxon>
        <taxon>Oceanospirillaceae</taxon>
        <taxon>Marinomonas</taxon>
    </lineage>
</organism>
<dbReference type="InterPro" id="IPR013324">
    <property type="entry name" value="RNA_pol_sigma_r3/r4-like"/>
</dbReference>
<dbReference type="SUPFAM" id="SSF88659">
    <property type="entry name" value="Sigma3 and sigma4 domains of RNA polymerase sigma factors"/>
    <property type="match status" value="1"/>
</dbReference>
<dbReference type="Proteomes" id="UP000092840">
    <property type="component" value="Unassembled WGS sequence"/>
</dbReference>
<dbReference type="InterPro" id="IPR013249">
    <property type="entry name" value="RNA_pol_sigma70_r4_t2"/>
</dbReference>
<evidence type="ECO:0000313" key="9">
    <source>
        <dbReference type="Proteomes" id="UP000092840"/>
    </source>
</evidence>
<keyword evidence="9" id="KW-1185">Reference proteome</keyword>
<gene>
    <name evidence="7" type="primary">fecI_3</name>
    <name evidence="8" type="synonym">fecI_2</name>
    <name evidence="7" type="ORF">MGA5115_02666</name>
    <name evidence="8" type="ORF">MGA5116_03386</name>
</gene>
<dbReference type="InterPro" id="IPR013325">
    <property type="entry name" value="RNA_pol_sigma_r2"/>
</dbReference>